<name>E1QW97_OLSUV</name>
<protein>
    <recommendedName>
        <fullName evidence="4">DUF559 domain-containing protein</fullName>
    </recommendedName>
</protein>
<dbReference type="KEGG" id="ols:Olsu_1294"/>
<organism evidence="2 3">
    <name type="scientific">Olsenella uli (strain ATCC 49627 / DSM 7084 / CCUG 31166 / CIP 109912 / JCM 12494 / LMG 11480 / NCIMB 702895 / VPI D76D-27C)</name>
    <name type="common">Lactobacillus uli</name>
    <dbReference type="NCBI Taxonomy" id="633147"/>
    <lineage>
        <taxon>Bacteria</taxon>
        <taxon>Bacillati</taxon>
        <taxon>Actinomycetota</taxon>
        <taxon>Coriobacteriia</taxon>
        <taxon>Coriobacteriales</taxon>
        <taxon>Atopobiaceae</taxon>
        <taxon>Olsenella</taxon>
    </lineage>
</organism>
<sequence length="324" mass="35388">MRVARRRPAPSGNPRVEEIASNRREIEDPQLRRCLEGDETLHILTPAGRRNGHDRRLVQHACCVPLPEGSFNRHAPGVLVATPELCLLTMACGLGVNRLALLADEFCGGFALTPDETAFVRREPLVTLADVTSFCEEVPGARGVNILRRAIRLAADGAASPLEALVRHWLHVPVEHGGYGTGQSAFNVAVDVGEGFGSGMPARRTRVIDICYPRQRCGVECDGLQHESSAQSDDDAHRQTQLSNVGYREERISWKQFSSYQRACEAGIAVRHMLGLRARPVDGRTEDCRRELWKDLVASPWAGVPLAVRPPDPSPGLGPAPPVA</sequence>
<evidence type="ECO:0008006" key="4">
    <source>
        <dbReference type="Google" id="ProtNLM"/>
    </source>
</evidence>
<dbReference type="eggNOG" id="COG2852">
    <property type="taxonomic scope" value="Bacteria"/>
</dbReference>
<evidence type="ECO:0000313" key="3">
    <source>
        <dbReference type="Proteomes" id="UP000000333"/>
    </source>
</evidence>
<dbReference type="STRING" id="633147.Olsu_1294"/>
<dbReference type="AlphaFoldDB" id="E1QW97"/>
<gene>
    <name evidence="2" type="ordered locus">Olsu_1294</name>
</gene>
<keyword evidence="3" id="KW-1185">Reference proteome</keyword>
<dbReference type="Proteomes" id="UP000000333">
    <property type="component" value="Chromosome"/>
</dbReference>
<evidence type="ECO:0000256" key="1">
    <source>
        <dbReference type="SAM" id="MobiDB-lite"/>
    </source>
</evidence>
<feature type="region of interest" description="Disordered" evidence="1">
    <location>
        <begin position="1"/>
        <end position="22"/>
    </location>
</feature>
<dbReference type="HOGENOM" id="CLU_857476_0_0_11"/>
<evidence type="ECO:0000313" key="2">
    <source>
        <dbReference type="EMBL" id="ADK68400.1"/>
    </source>
</evidence>
<dbReference type="EMBL" id="CP002106">
    <property type="protein sequence ID" value="ADK68400.1"/>
    <property type="molecule type" value="Genomic_DNA"/>
</dbReference>
<reference evidence="2 3" key="1">
    <citation type="journal article" date="2010" name="Stand. Genomic Sci.">
        <title>Complete genome sequence of Olsenella uli type strain (VPI D76D-27C).</title>
        <authorList>
            <person name="Goker M."/>
            <person name="Held B."/>
            <person name="Lucas S."/>
            <person name="Nolan M."/>
            <person name="Yasawong M."/>
            <person name="Glavina Del Rio T."/>
            <person name="Tice H."/>
            <person name="Cheng J.F."/>
            <person name="Bruce D."/>
            <person name="Detter J.C."/>
            <person name="Tapia R."/>
            <person name="Han C."/>
            <person name="Goodwin L."/>
            <person name="Pitluck S."/>
            <person name="Liolios K."/>
            <person name="Ivanova N."/>
            <person name="Mavromatis K."/>
            <person name="Mikhailova N."/>
            <person name="Pati A."/>
            <person name="Chen A."/>
            <person name="Palaniappan K."/>
            <person name="Land M."/>
            <person name="Hauser L."/>
            <person name="Chang Y.J."/>
            <person name="Jeffries C.D."/>
            <person name="Rohde M."/>
            <person name="Sikorski J."/>
            <person name="Pukall R."/>
            <person name="Woyke T."/>
            <person name="Bristow J."/>
            <person name="Eisen J.A."/>
            <person name="Markowitz V."/>
            <person name="Hugenholtz P."/>
            <person name="Kyrpides N.C."/>
            <person name="Klenk H.P."/>
            <person name="Lapidus A."/>
        </authorList>
    </citation>
    <scope>NUCLEOTIDE SEQUENCE [LARGE SCALE GENOMIC DNA]</scope>
    <source>
        <strain evidence="3">ATCC 49627 / DSM 7084 / CIP 109912 / JCM 12494 / NCIMB 702895 / VPI D76D-27C</strain>
    </source>
</reference>
<accession>E1QW97</accession>
<proteinExistence type="predicted"/>
<dbReference type="Gene3D" id="3.40.960.10">
    <property type="entry name" value="VSR Endonuclease"/>
    <property type="match status" value="1"/>
</dbReference>